<sequence length="250" mass="26583">MRFIAFLLALVAAMAAMPAAAQNQLFEVKGRKAAPGPDDKDNLWLLDLSTGGRVTILLRPDVAPNMVARVKTLTRDHFYDGTIFHRVMDSPVPIAQGGDPGGDGRGGSDLPDLKAEFNYLPHVRGAVSAARRGAPEGASEEQRTEAENSANSQFFIMFQPYLGFDRKYTVFGRVIDGMEYVDKIHRGQPPADPTRIVHAYIAADNPPPYSNAPAAAPSPAQQKDADIVLPGAGDGADAAGDPAAGKSDSD</sequence>
<dbReference type="EMBL" id="CP135076">
    <property type="protein sequence ID" value="WNO53207.1"/>
    <property type="molecule type" value="Genomic_DNA"/>
</dbReference>
<feature type="compositionally biased region" description="Low complexity" evidence="4">
    <location>
        <begin position="235"/>
        <end position="250"/>
    </location>
</feature>
<protein>
    <recommendedName>
        <fullName evidence="1">peptidylprolyl isomerase</fullName>
        <ecNumber evidence="1">5.2.1.8</ecNumber>
    </recommendedName>
</protein>
<evidence type="ECO:0000313" key="8">
    <source>
        <dbReference type="Proteomes" id="UP001302249"/>
    </source>
</evidence>
<evidence type="ECO:0000256" key="5">
    <source>
        <dbReference type="SAM" id="SignalP"/>
    </source>
</evidence>
<feature type="domain" description="PPIase cyclophilin-type" evidence="6">
    <location>
        <begin position="52"/>
        <end position="206"/>
    </location>
</feature>
<accession>A0ABZ0B7K6</accession>
<dbReference type="InterPro" id="IPR002130">
    <property type="entry name" value="Cyclophilin-type_PPIase_dom"/>
</dbReference>
<dbReference type="PANTHER" id="PTHR45625">
    <property type="entry name" value="PEPTIDYL-PROLYL CIS-TRANS ISOMERASE-RELATED"/>
    <property type="match status" value="1"/>
</dbReference>
<evidence type="ECO:0000256" key="4">
    <source>
        <dbReference type="SAM" id="MobiDB-lite"/>
    </source>
</evidence>
<keyword evidence="3 7" id="KW-0413">Isomerase</keyword>
<keyword evidence="2" id="KW-0697">Rotamase</keyword>
<name>A0ABZ0B7K6_9SPHN</name>
<feature type="region of interest" description="Disordered" evidence="4">
    <location>
        <begin position="204"/>
        <end position="250"/>
    </location>
</feature>
<evidence type="ECO:0000256" key="1">
    <source>
        <dbReference type="ARBA" id="ARBA00013194"/>
    </source>
</evidence>
<dbReference type="RefSeq" id="WP_313914441.1">
    <property type="nucleotide sequence ID" value="NZ_CP135076.1"/>
</dbReference>
<organism evidence="7 8">
    <name type="scientific">Stakelama saccharophila</name>
    <dbReference type="NCBI Taxonomy" id="3075605"/>
    <lineage>
        <taxon>Bacteria</taxon>
        <taxon>Pseudomonadati</taxon>
        <taxon>Pseudomonadota</taxon>
        <taxon>Alphaproteobacteria</taxon>
        <taxon>Sphingomonadales</taxon>
        <taxon>Sphingomonadaceae</taxon>
        <taxon>Stakelama</taxon>
    </lineage>
</organism>
<evidence type="ECO:0000256" key="3">
    <source>
        <dbReference type="ARBA" id="ARBA00023235"/>
    </source>
</evidence>
<proteinExistence type="predicted"/>
<dbReference type="InterPro" id="IPR029000">
    <property type="entry name" value="Cyclophilin-like_dom_sf"/>
</dbReference>
<feature type="region of interest" description="Disordered" evidence="4">
    <location>
        <begin position="128"/>
        <end position="148"/>
    </location>
</feature>
<evidence type="ECO:0000256" key="2">
    <source>
        <dbReference type="ARBA" id="ARBA00023110"/>
    </source>
</evidence>
<dbReference type="GO" id="GO:0003755">
    <property type="term" value="F:peptidyl-prolyl cis-trans isomerase activity"/>
    <property type="evidence" value="ECO:0007669"/>
    <property type="project" value="UniProtKB-EC"/>
</dbReference>
<dbReference type="InterPro" id="IPR044666">
    <property type="entry name" value="Cyclophilin_A-like"/>
</dbReference>
<dbReference type="Pfam" id="PF00160">
    <property type="entry name" value="Pro_isomerase"/>
    <property type="match status" value="1"/>
</dbReference>
<dbReference type="CDD" id="cd00317">
    <property type="entry name" value="cyclophilin"/>
    <property type="match status" value="1"/>
</dbReference>
<keyword evidence="5" id="KW-0732">Signal</keyword>
<dbReference type="EC" id="5.2.1.8" evidence="1"/>
<dbReference type="Proteomes" id="UP001302249">
    <property type="component" value="Chromosome"/>
</dbReference>
<dbReference type="SUPFAM" id="SSF50891">
    <property type="entry name" value="Cyclophilin-like"/>
    <property type="match status" value="1"/>
</dbReference>
<feature type="chain" id="PRO_5045819955" description="peptidylprolyl isomerase" evidence="5">
    <location>
        <begin position="22"/>
        <end position="250"/>
    </location>
</feature>
<dbReference type="PROSITE" id="PS50072">
    <property type="entry name" value="CSA_PPIASE_2"/>
    <property type="match status" value="1"/>
</dbReference>
<reference evidence="7 8" key="1">
    <citation type="submission" date="2023-09" db="EMBL/GenBank/DDBJ databases">
        <authorList>
            <person name="Rey-Velasco X."/>
        </authorList>
    </citation>
    <scope>NUCLEOTIDE SEQUENCE [LARGE SCALE GENOMIC DNA]</scope>
    <source>
        <strain evidence="7 8">W311</strain>
    </source>
</reference>
<dbReference type="Gene3D" id="2.40.100.10">
    <property type="entry name" value="Cyclophilin-like"/>
    <property type="match status" value="1"/>
</dbReference>
<keyword evidence="8" id="KW-1185">Reference proteome</keyword>
<evidence type="ECO:0000313" key="7">
    <source>
        <dbReference type="EMBL" id="WNO53207.1"/>
    </source>
</evidence>
<feature type="compositionally biased region" description="Low complexity" evidence="4">
    <location>
        <begin position="211"/>
        <end position="222"/>
    </location>
</feature>
<gene>
    <name evidence="7" type="ORF">RPR59_12245</name>
</gene>
<dbReference type="PANTHER" id="PTHR45625:SF4">
    <property type="entry name" value="PEPTIDYLPROLYL ISOMERASE DOMAIN AND WD REPEAT-CONTAINING PROTEIN 1"/>
    <property type="match status" value="1"/>
</dbReference>
<feature type="signal peptide" evidence="5">
    <location>
        <begin position="1"/>
        <end position="21"/>
    </location>
</feature>
<evidence type="ECO:0000259" key="6">
    <source>
        <dbReference type="PROSITE" id="PS50072"/>
    </source>
</evidence>